<evidence type="ECO:0000313" key="8">
    <source>
        <dbReference type="Proteomes" id="UP000487757"/>
    </source>
</evidence>
<protein>
    <submittedName>
        <fullName evidence="7">RNA polymerase sigma-70 factor</fullName>
    </submittedName>
</protein>
<comment type="similarity">
    <text evidence="1">Belongs to the sigma-70 factor family. ECF subfamily.</text>
</comment>
<keyword evidence="4" id="KW-0804">Transcription</keyword>
<evidence type="ECO:0000256" key="3">
    <source>
        <dbReference type="ARBA" id="ARBA00023082"/>
    </source>
</evidence>
<accession>A0A7K0FWM2</accession>
<dbReference type="RefSeq" id="WP_154279905.1">
    <property type="nucleotide sequence ID" value="NZ_JBHUJQ010000001.1"/>
</dbReference>
<dbReference type="AlphaFoldDB" id="A0A7K0FWM2"/>
<dbReference type="InterPro" id="IPR014327">
    <property type="entry name" value="RNA_pol_sigma70_bacteroid"/>
</dbReference>
<gene>
    <name evidence="7" type="ORF">GJU39_06590</name>
</gene>
<dbReference type="InterPro" id="IPR007627">
    <property type="entry name" value="RNA_pol_sigma70_r2"/>
</dbReference>
<reference evidence="7 8" key="1">
    <citation type="submission" date="2019-11" db="EMBL/GenBank/DDBJ databases">
        <title>Pedobacter petrophilus genome.</title>
        <authorList>
            <person name="Feldbauer M.J."/>
            <person name="Newman J.D."/>
        </authorList>
    </citation>
    <scope>NUCLEOTIDE SEQUENCE [LARGE SCALE GENOMIC DNA]</scope>
    <source>
        <strain evidence="7 8">LMG 29686</strain>
    </source>
</reference>
<evidence type="ECO:0000256" key="4">
    <source>
        <dbReference type="ARBA" id="ARBA00023163"/>
    </source>
</evidence>
<dbReference type="SUPFAM" id="SSF88946">
    <property type="entry name" value="Sigma2 domain of RNA polymerase sigma factors"/>
    <property type="match status" value="1"/>
</dbReference>
<dbReference type="EMBL" id="WKKH01000007">
    <property type="protein sequence ID" value="MRX75752.1"/>
    <property type="molecule type" value="Genomic_DNA"/>
</dbReference>
<dbReference type="NCBIfam" id="TIGR02937">
    <property type="entry name" value="sigma70-ECF"/>
    <property type="match status" value="1"/>
</dbReference>
<dbReference type="GO" id="GO:0006352">
    <property type="term" value="P:DNA-templated transcription initiation"/>
    <property type="evidence" value="ECO:0007669"/>
    <property type="project" value="InterPro"/>
</dbReference>
<keyword evidence="8" id="KW-1185">Reference proteome</keyword>
<dbReference type="Pfam" id="PF04542">
    <property type="entry name" value="Sigma70_r2"/>
    <property type="match status" value="1"/>
</dbReference>
<dbReference type="Proteomes" id="UP000487757">
    <property type="component" value="Unassembled WGS sequence"/>
</dbReference>
<evidence type="ECO:0000313" key="7">
    <source>
        <dbReference type="EMBL" id="MRX75752.1"/>
    </source>
</evidence>
<dbReference type="InterPro" id="IPR013324">
    <property type="entry name" value="RNA_pol_sigma_r3/r4-like"/>
</dbReference>
<name>A0A7K0FWM2_9SPHI</name>
<dbReference type="InterPro" id="IPR039425">
    <property type="entry name" value="RNA_pol_sigma-70-like"/>
</dbReference>
<evidence type="ECO:0000259" key="6">
    <source>
        <dbReference type="Pfam" id="PF08281"/>
    </source>
</evidence>
<feature type="domain" description="RNA polymerase sigma factor 70 region 4 type 2" evidence="6">
    <location>
        <begin position="130"/>
        <end position="176"/>
    </location>
</feature>
<proteinExistence type="inferred from homology"/>
<dbReference type="PANTHER" id="PTHR43133">
    <property type="entry name" value="RNA POLYMERASE ECF-TYPE SIGMA FACTO"/>
    <property type="match status" value="1"/>
</dbReference>
<evidence type="ECO:0000259" key="5">
    <source>
        <dbReference type="Pfam" id="PF04542"/>
    </source>
</evidence>
<evidence type="ECO:0000256" key="1">
    <source>
        <dbReference type="ARBA" id="ARBA00010641"/>
    </source>
</evidence>
<keyword evidence="2" id="KW-0805">Transcription regulation</keyword>
<organism evidence="7 8">
    <name type="scientific">Pedobacter petrophilus</name>
    <dbReference type="NCBI Taxonomy" id="1908241"/>
    <lineage>
        <taxon>Bacteria</taxon>
        <taxon>Pseudomonadati</taxon>
        <taxon>Bacteroidota</taxon>
        <taxon>Sphingobacteriia</taxon>
        <taxon>Sphingobacteriales</taxon>
        <taxon>Sphingobacteriaceae</taxon>
        <taxon>Pedobacter</taxon>
    </lineage>
</organism>
<evidence type="ECO:0000256" key="2">
    <source>
        <dbReference type="ARBA" id="ARBA00023015"/>
    </source>
</evidence>
<feature type="domain" description="RNA polymerase sigma-70 region 2" evidence="5">
    <location>
        <begin position="27"/>
        <end position="94"/>
    </location>
</feature>
<dbReference type="InterPro" id="IPR013249">
    <property type="entry name" value="RNA_pol_sigma70_r4_t2"/>
</dbReference>
<dbReference type="NCBIfam" id="TIGR02985">
    <property type="entry name" value="Sig70_bacteroi1"/>
    <property type="match status" value="1"/>
</dbReference>
<keyword evidence="3" id="KW-0731">Sigma factor</keyword>
<dbReference type="Gene3D" id="1.10.1740.10">
    <property type="match status" value="1"/>
</dbReference>
<dbReference type="OrthoDB" id="1097528at2"/>
<dbReference type="GO" id="GO:0003677">
    <property type="term" value="F:DNA binding"/>
    <property type="evidence" value="ECO:0007669"/>
    <property type="project" value="InterPro"/>
</dbReference>
<dbReference type="Gene3D" id="1.10.10.10">
    <property type="entry name" value="Winged helix-like DNA-binding domain superfamily/Winged helix DNA-binding domain"/>
    <property type="match status" value="1"/>
</dbReference>
<dbReference type="InterPro" id="IPR013325">
    <property type="entry name" value="RNA_pol_sigma_r2"/>
</dbReference>
<dbReference type="InterPro" id="IPR036388">
    <property type="entry name" value="WH-like_DNA-bd_sf"/>
</dbReference>
<dbReference type="InterPro" id="IPR014284">
    <property type="entry name" value="RNA_pol_sigma-70_dom"/>
</dbReference>
<comment type="caution">
    <text evidence="7">The sequence shown here is derived from an EMBL/GenBank/DDBJ whole genome shotgun (WGS) entry which is preliminary data.</text>
</comment>
<dbReference type="Pfam" id="PF08281">
    <property type="entry name" value="Sigma70_r4_2"/>
    <property type="match status" value="1"/>
</dbReference>
<dbReference type="SUPFAM" id="SSF88659">
    <property type="entry name" value="Sigma3 and sigma4 domains of RNA polymerase sigma factors"/>
    <property type="match status" value="1"/>
</dbReference>
<dbReference type="PANTHER" id="PTHR43133:SF46">
    <property type="entry name" value="RNA POLYMERASE SIGMA-70 FACTOR ECF SUBFAMILY"/>
    <property type="match status" value="1"/>
</dbReference>
<dbReference type="GO" id="GO:0016987">
    <property type="term" value="F:sigma factor activity"/>
    <property type="evidence" value="ECO:0007669"/>
    <property type="project" value="UniProtKB-KW"/>
</dbReference>
<sequence>MNRYPNESDELLLSMSANGDISAFSELYDRYWKALLAKAFARLKNKEDAEEVVQELFISIWHRRQKIQLLFTFKTYVFASLRYEILSFIAKQKHRRNDISLEGSENFDLWIQDEEFHSLEMKELQSQINVVIDKLPEKCRLIFKMSRNEGLSAKNIASELKISHRTVETQISKAIRVLKSSFKDYNSYILLVFFEFLNK</sequence>